<comment type="cofactor">
    <cofactor evidence="1">
        <name>Mg(2+)</name>
        <dbReference type="ChEBI" id="CHEBI:18420"/>
    </cofactor>
</comment>
<dbReference type="PROSITE" id="PS00723">
    <property type="entry name" value="POLYPRENYL_SYNTHASE_1"/>
    <property type="match status" value="1"/>
</dbReference>
<evidence type="ECO:0000313" key="9">
    <source>
        <dbReference type="Proteomes" id="UP000218627"/>
    </source>
</evidence>
<dbReference type="PROSITE" id="PS00444">
    <property type="entry name" value="POLYPRENYL_SYNTHASE_2"/>
    <property type="match status" value="1"/>
</dbReference>
<evidence type="ECO:0000256" key="7">
    <source>
        <dbReference type="RuleBase" id="RU004466"/>
    </source>
</evidence>
<protein>
    <submittedName>
        <fullName evidence="8">Geranylgeranyl diphosphate synthase, type II</fullName>
    </submittedName>
</protein>
<dbReference type="RefSeq" id="WP_096603519.1">
    <property type="nucleotide sequence ID" value="NZ_OBEN01000016.1"/>
</dbReference>
<dbReference type="GO" id="GO:0004659">
    <property type="term" value="F:prenyltransferase activity"/>
    <property type="evidence" value="ECO:0007669"/>
    <property type="project" value="InterPro"/>
</dbReference>
<evidence type="ECO:0000256" key="5">
    <source>
        <dbReference type="ARBA" id="ARBA00022842"/>
    </source>
</evidence>
<dbReference type="PANTHER" id="PTHR43281:SF1">
    <property type="entry name" value="FARNESYL DIPHOSPHATE SYNTHASE"/>
    <property type="match status" value="1"/>
</dbReference>
<sequence>MQKVEEWKHLLESRLRELLQPFEPLVLYQAMSYYVFQEGKRIRPLFLCAVADALGGNIQDAITVGCALEFIHNYSLIHDDLPAIDNDSTRRGKPSCHVLFGEDIAILAGDALLNLAFEVLSKKENFVSMDEKDLLQVIRILSESSGHKGMVAGQVMDIKKLGDVWSISLKKTACLFSSAFACAGVISKRDQLLHSLISAGVKVGVLFQMVDDYKDKDGFYSIYKDGIAQIIEEKYHECIRTLEGIGLLTQEMEFLLRLVLSPVKTP</sequence>
<gene>
    <name evidence="8" type="ORF">SAMN06265353_1727</name>
</gene>
<reference evidence="9" key="1">
    <citation type="submission" date="2017-09" db="EMBL/GenBank/DDBJ databases">
        <authorList>
            <person name="Varghese N."/>
            <person name="Submissions S."/>
        </authorList>
    </citation>
    <scope>NUCLEOTIDE SEQUENCE [LARGE SCALE GENOMIC DNA]</scope>
    <source>
        <strain evidence="9">DSM 2913</strain>
    </source>
</reference>
<dbReference type="InterPro" id="IPR008949">
    <property type="entry name" value="Isoprenoid_synthase_dom_sf"/>
</dbReference>
<keyword evidence="6" id="KW-0414">Isoprene biosynthesis</keyword>
<organism evidence="8 9">
    <name type="scientific">Hydrogenobacter hydrogenophilus</name>
    <dbReference type="NCBI Taxonomy" id="35835"/>
    <lineage>
        <taxon>Bacteria</taxon>
        <taxon>Pseudomonadati</taxon>
        <taxon>Aquificota</taxon>
        <taxon>Aquificia</taxon>
        <taxon>Aquificales</taxon>
        <taxon>Aquificaceae</taxon>
        <taxon>Hydrogenobacter</taxon>
    </lineage>
</organism>
<dbReference type="InterPro" id="IPR033749">
    <property type="entry name" value="Polyprenyl_synt_CS"/>
</dbReference>
<name>A0A285P549_9AQUI</name>
<comment type="similarity">
    <text evidence="2 7">Belongs to the FPP/GGPP synthase family.</text>
</comment>
<dbReference type="Gene3D" id="1.10.600.10">
    <property type="entry name" value="Farnesyl Diphosphate Synthase"/>
    <property type="match status" value="1"/>
</dbReference>
<dbReference type="Pfam" id="PF00348">
    <property type="entry name" value="polyprenyl_synt"/>
    <property type="match status" value="1"/>
</dbReference>
<dbReference type="SUPFAM" id="SSF48576">
    <property type="entry name" value="Terpenoid synthases"/>
    <property type="match status" value="1"/>
</dbReference>
<evidence type="ECO:0000256" key="4">
    <source>
        <dbReference type="ARBA" id="ARBA00022723"/>
    </source>
</evidence>
<evidence type="ECO:0000256" key="6">
    <source>
        <dbReference type="ARBA" id="ARBA00023229"/>
    </source>
</evidence>
<proteinExistence type="inferred from homology"/>
<dbReference type="SFLD" id="SFLDS00005">
    <property type="entry name" value="Isoprenoid_Synthase_Type_I"/>
    <property type="match status" value="1"/>
</dbReference>
<dbReference type="GO" id="GO:0046872">
    <property type="term" value="F:metal ion binding"/>
    <property type="evidence" value="ECO:0007669"/>
    <property type="project" value="UniProtKB-KW"/>
</dbReference>
<dbReference type="CDD" id="cd00685">
    <property type="entry name" value="Trans_IPPS_HT"/>
    <property type="match status" value="1"/>
</dbReference>
<dbReference type="EMBL" id="OBEN01000016">
    <property type="protein sequence ID" value="SNZ16862.1"/>
    <property type="molecule type" value="Genomic_DNA"/>
</dbReference>
<dbReference type="OrthoDB" id="9805316at2"/>
<evidence type="ECO:0000256" key="1">
    <source>
        <dbReference type="ARBA" id="ARBA00001946"/>
    </source>
</evidence>
<dbReference type="PANTHER" id="PTHR43281">
    <property type="entry name" value="FARNESYL DIPHOSPHATE SYNTHASE"/>
    <property type="match status" value="1"/>
</dbReference>
<dbReference type="GO" id="GO:0008299">
    <property type="term" value="P:isoprenoid biosynthetic process"/>
    <property type="evidence" value="ECO:0007669"/>
    <property type="project" value="UniProtKB-KW"/>
</dbReference>
<keyword evidence="9" id="KW-1185">Reference proteome</keyword>
<keyword evidence="4" id="KW-0479">Metal-binding</keyword>
<keyword evidence="3 7" id="KW-0808">Transferase</keyword>
<evidence type="ECO:0000313" key="8">
    <source>
        <dbReference type="EMBL" id="SNZ16862.1"/>
    </source>
</evidence>
<dbReference type="Proteomes" id="UP000218627">
    <property type="component" value="Unassembled WGS sequence"/>
</dbReference>
<keyword evidence="5" id="KW-0460">Magnesium</keyword>
<accession>A0A285P549</accession>
<evidence type="ECO:0000256" key="2">
    <source>
        <dbReference type="ARBA" id="ARBA00006706"/>
    </source>
</evidence>
<dbReference type="AlphaFoldDB" id="A0A285P549"/>
<dbReference type="InterPro" id="IPR000092">
    <property type="entry name" value="Polyprenyl_synt"/>
</dbReference>
<evidence type="ECO:0000256" key="3">
    <source>
        <dbReference type="ARBA" id="ARBA00022679"/>
    </source>
</evidence>